<keyword evidence="2" id="KW-1185">Reference proteome</keyword>
<reference evidence="1" key="1">
    <citation type="journal article" date="2020" name="Stud. Mycol.">
        <title>101 Dothideomycetes genomes: a test case for predicting lifestyles and emergence of pathogens.</title>
        <authorList>
            <person name="Haridas S."/>
            <person name="Albert R."/>
            <person name="Binder M."/>
            <person name="Bloem J."/>
            <person name="Labutti K."/>
            <person name="Salamov A."/>
            <person name="Andreopoulos B."/>
            <person name="Baker S."/>
            <person name="Barry K."/>
            <person name="Bills G."/>
            <person name="Bluhm B."/>
            <person name="Cannon C."/>
            <person name="Castanera R."/>
            <person name="Culley D."/>
            <person name="Daum C."/>
            <person name="Ezra D."/>
            <person name="Gonzalez J."/>
            <person name="Henrissat B."/>
            <person name="Kuo A."/>
            <person name="Liang C."/>
            <person name="Lipzen A."/>
            <person name="Lutzoni F."/>
            <person name="Magnuson J."/>
            <person name="Mondo S."/>
            <person name="Nolan M."/>
            <person name="Ohm R."/>
            <person name="Pangilinan J."/>
            <person name="Park H.-J."/>
            <person name="Ramirez L."/>
            <person name="Alfaro M."/>
            <person name="Sun H."/>
            <person name="Tritt A."/>
            <person name="Yoshinaga Y."/>
            <person name="Zwiers L.-H."/>
            <person name="Turgeon B."/>
            <person name="Goodwin S."/>
            <person name="Spatafora J."/>
            <person name="Crous P."/>
            <person name="Grigoriev I."/>
        </authorList>
    </citation>
    <scope>NUCLEOTIDE SEQUENCE</scope>
    <source>
        <strain evidence="1">CBS 525.71</strain>
    </source>
</reference>
<comment type="caution">
    <text evidence="1">The sequence shown here is derived from an EMBL/GenBank/DDBJ whole genome shotgun (WGS) entry which is preliminary data.</text>
</comment>
<accession>A0ACB6S096</accession>
<sequence>MHPLIVSAVSTLLSATASQAYCPPPGSLLPPPVIPSNLSRFNVPESAFADVPWASDTSYAIKASIGDVTIFEHAYSAPGREVGQSLLETSLRIGSVTKTFTMLAILLSANNIKLSDSITKFIPELNEKAFGEVTIAALASHTSDLGRYIYVGDLAVVPGFNPAAFGLPSVNETGDKVSPCDPFPGGRTCTREEVLAGLNNPAYHPRSPDSGPRYSNIGYTLLGMALESVHKKSSEQVIHDLIIDPLGLSKTTFSVPTNSSTALLPRSSADAGWFVPDFGNYNPSGGLWSTPNDLIKFLQSTLSHKLLSKPETRRWLQPRALLPSLHQAVGESWEILRPTDLDVKTQRPIDIFTKTGGVTGYAAYIAIIPEYSIALTINAAGGQANNAVSTLFPQLVKPLVAYTDKLAREQAAVKYAGTYKATDAKGANSMTLAVDDGPGLAIADLTMSGVPVLRSLATVQEIPFENLSARLYPSDPDSLGTGKEVWKILIDMKNKERGFAELQCASWNWGDGLRYVTEPLDTVVFTKDANGAVSVELLGWRAQLVRI</sequence>
<evidence type="ECO:0000313" key="2">
    <source>
        <dbReference type="Proteomes" id="UP000799754"/>
    </source>
</evidence>
<proteinExistence type="predicted"/>
<gene>
    <name evidence="1" type="ORF">BU25DRAFT_341215</name>
</gene>
<dbReference type="Proteomes" id="UP000799754">
    <property type="component" value="Unassembled WGS sequence"/>
</dbReference>
<protein>
    <submittedName>
        <fullName evidence="1">Beta-lactamase/transpeptidase-like protein</fullName>
    </submittedName>
</protein>
<organism evidence="1 2">
    <name type="scientific">Macroventuria anomochaeta</name>
    <dbReference type="NCBI Taxonomy" id="301207"/>
    <lineage>
        <taxon>Eukaryota</taxon>
        <taxon>Fungi</taxon>
        <taxon>Dikarya</taxon>
        <taxon>Ascomycota</taxon>
        <taxon>Pezizomycotina</taxon>
        <taxon>Dothideomycetes</taxon>
        <taxon>Pleosporomycetidae</taxon>
        <taxon>Pleosporales</taxon>
        <taxon>Pleosporineae</taxon>
        <taxon>Didymellaceae</taxon>
        <taxon>Macroventuria</taxon>
    </lineage>
</organism>
<dbReference type="EMBL" id="MU006716">
    <property type="protein sequence ID" value="KAF2627710.1"/>
    <property type="molecule type" value="Genomic_DNA"/>
</dbReference>
<evidence type="ECO:0000313" key="1">
    <source>
        <dbReference type="EMBL" id="KAF2627710.1"/>
    </source>
</evidence>
<name>A0ACB6S096_9PLEO</name>